<sequence>MFVPLVIINANAFFPSGIKSVTTSTPEDILPFAISIFSMLVTLFNLPFTEVVISVGQRLEAKINQSKRA</sequence>
<feature type="transmembrane region" description="Helical" evidence="1">
    <location>
        <begin position="29"/>
        <end position="48"/>
    </location>
</feature>
<organism evidence="2">
    <name type="scientific">virus sp. ctFlR8</name>
    <dbReference type="NCBI Taxonomy" id="2825811"/>
    <lineage>
        <taxon>Viruses</taxon>
    </lineage>
</organism>
<keyword evidence="1" id="KW-0812">Transmembrane</keyword>
<reference evidence="2" key="1">
    <citation type="journal article" date="2021" name="Proc. Natl. Acad. Sci. U.S.A.">
        <title>A Catalog of Tens of Thousands of Viruses from Human Metagenomes Reveals Hidden Associations with Chronic Diseases.</title>
        <authorList>
            <person name="Tisza M.J."/>
            <person name="Buck C.B."/>
        </authorList>
    </citation>
    <scope>NUCLEOTIDE SEQUENCE</scope>
    <source>
        <strain evidence="2">CtFlR8</strain>
    </source>
</reference>
<proteinExistence type="predicted"/>
<evidence type="ECO:0000313" key="2">
    <source>
        <dbReference type="EMBL" id="DAE32752.1"/>
    </source>
</evidence>
<protein>
    <submittedName>
        <fullName evidence="2">Uncharacterized protein</fullName>
    </submittedName>
</protein>
<dbReference type="EMBL" id="BK059128">
    <property type="protein sequence ID" value="DAE32752.1"/>
    <property type="molecule type" value="Genomic_DNA"/>
</dbReference>
<evidence type="ECO:0000256" key="1">
    <source>
        <dbReference type="SAM" id="Phobius"/>
    </source>
</evidence>
<accession>A0A8S5RN19</accession>
<keyword evidence="1" id="KW-0472">Membrane</keyword>
<name>A0A8S5RN19_9VIRU</name>
<keyword evidence="1" id="KW-1133">Transmembrane helix</keyword>